<dbReference type="InterPro" id="IPR057589">
    <property type="entry name" value="GT_PLOD"/>
</dbReference>
<evidence type="ECO:0000313" key="3">
    <source>
        <dbReference type="EMBL" id="VDO09861.1"/>
    </source>
</evidence>
<dbReference type="Proteomes" id="UP000278807">
    <property type="component" value="Unassembled WGS sequence"/>
</dbReference>
<keyword evidence="1" id="KW-0732">Signal</keyword>
<feature type="domain" description="PLOD1-3-like GT" evidence="2">
    <location>
        <begin position="20"/>
        <end position="246"/>
    </location>
</feature>
<dbReference type="WBParaSite" id="HNAJ_0001123001-mRNA-1">
    <property type="protein sequence ID" value="HNAJ_0001123001-mRNA-1"/>
    <property type="gene ID" value="HNAJ_0001123001"/>
</dbReference>
<reference evidence="5" key="1">
    <citation type="submission" date="2017-02" db="UniProtKB">
        <authorList>
            <consortium name="WormBaseParasite"/>
        </authorList>
    </citation>
    <scope>IDENTIFICATION</scope>
</reference>
<dbReference type="Pfam" id="PF25342">
    <property type="entry name" value="GT_PLOD"/>
    <property type="match status" value="1"/>
</dbReference>
<protein>
    <submittedName>
        <fullName evidence="5">Procollagen-lysine 5-dioxygenase</fullName>
    </submittedName>
</protein>
<dbReference type="GO" id="GO:0005783">
    <property type="term" value="C:endoplasmic reticulum"/>
    <property type="evidence" value="ECO:0007669"/>
    <property type="project" value="TreeGrafter"/>
</dbReference>
<dbReference type="PANTHER" id="PTHR10730:SF45">
    <property type="entry name" value="PROCOLLAGEN-LYSINE,2-OXOGLUTARATE 5-DIOXYGENASE"/>
    <property type="match status" value="1"/>
</dbReference>
<feature type="chain" id="PRO_5043132119" evidence="1">
    <location>
        <begin position="20"/>
        <end position="379"/>
    </location>
</feature>
<evidence type="ECO:0000313" key="5">
    <source>
        <dbReference type="WBParaSite" id="HNAJ_0001123001-mRNA-1"/>
    </source>
</evidence>
<name>A0A0R3TU15_RODNA</name>
<gene>
    <name evidence="3" type="ORF">HNAJ_LOCUS11220</name>
</gene>
<dbReference type="GO" id="GO:0008475">
    <property type="term" value="F:procollagen-lysine 5-dioxygenase activity"/>
    <property type="evidence" value="ECO:0007669"/>
    <property type="project" value="TreeGrafter"/>
</dbReference>
<evidence type="ECO:0000313" key="4">
    <source>
        <dbReference type="Proteomes" id="UP000278807"/>
    </source>
</evidence>
<dbReference type="OrthoDB" id="69177at2759"/>
<proteinExistence type="predicted"/>
<evidence type="ECO:0000259" key="2">
    <source>
        <dbReference type="Pfam" id="PF25342"/>
    </source>
</evidence>
<evidence type="ECO:0000256" key="1">
    <source>
        <dbReference type="SAM" id="SignalP"/>
    </source>
</evidence>
<dbReference type="STRING" id="102285.A0A0R3TU15"/>
<dbReference type="AlphaFoldDB" id="A0A0R3TU15"/>
<organism evidence="5">
    <name type="scientific">Rodentolepis nana</name>
    <name type="common">Dwarf tapeworm</name>
    <name type="synonym">Hymenolepis nana</name>
    <dbReference type="NCBI Taxonomy" id="102285"/>
    <lineage>
        <taxon>Eukaryota</taxon>
        <taxon>Metazoa</taxon>
        <taxon>Spiralia</taxon>
        <taxon>Lophotrochozoa</taxon>
        <taxon>Platyhelminthes</taxon>
        <taxon>Cestoda</taxon>
        <taxon>Eucestoda</taxon>
        <taxon>Cyclophyllidea</taxon>
        <taxon>Hymenolepididae</taxon>
        <taxon>Rodentolepis</taxon>
    </lineage>
</organism>
<sequence length="379" mass="43236">MLLAHVFYLLFPIITTSLARELFVYTVATDDNDAFQRFKRSADIYGYNVKVLGSGETWLGGDVANFPGGGQKVRLLKEELEHLAEDKENLVLFLDSYDVVFMDTEDVFLQIYDALGHRVIFSAEKFCWPQAYLATKYPTVKEGESRFLNSGSFVGPVADIYELVTHSPIANEDDDQLYYTNIFLDSELREKYDIALDTRSELFQNLNGALEDVKIGYNDDTGYLVNTKTGSQPVIAHGNGPIKVAFVLFYDSKVTVFNKKVKFNSLTNYLAKTWTPAKGCIHCSEDNIFLDELYSEAYPVVQISAFISSPTPFLENFFKNLADLDYPKHRIYLTLYCNIEEHYSSLLEYNVTKGYEYKSAIIIPETEFKTDIAAKNYAW</sequence>
<feature type="signal peptide" evidence="1">
    <location>
        <begin position="1"/>
        <end position="19"/>
    </location>
</feature>
<reference evidence="3 4" key="2">
    <citation type="submission" date="2018-11" db="EMBL/GenBank/DDBJ databases">
        <authorList>
            <consortium name="Pathogen Informatics"/>
        </authorList>
    </citation>
    <scope>NUCLEOTIDE SEQUENCE [LARGE SCALE GENOMIC DNA]</scope>
</reference>
<dbReference type="EMBL" id="UZAE01013440">
    <property type="protein sequence ID" value="VDO09861.1"/>
    <property type="molecule type" value="Genomic_DNA"/>
</dbReference>
<dbReference type="PANTHER" id="PTHR10730">
    <property type="entry name" value="PROCOLLAGEN-LYSINE,2-OXOGLUTARATE 5-DIOXYGENASE/GLYCOSYLTRANSFERASE 25 FAMILY MEMBER"/>
    <property type="match status" value="1"/>
</dbReference>
<keyword evidence="4" id="KW-1185">Reference proteome</keyword>
<dbReference type="InterPro" id="IPR050757">
    <property type="entry name" value="Collagen_mod_GT25"/>
</dbReference>
<accession>A0A0R3TU15</accession>